<dbReference type="InterPro" id="IPR050422">
    <property type="entry name" value="X-Pro_aminopeptidase_P"/>
</dbReference>
<dbReference type="HOGENOM" id="CLU_011781_2_1_1"/>
<feature type="domain" description="Creatinase N-terminal" evidence="8">
    <location>
        <begin position="52"/>
        <end position="174"/>
    </location>
</feature>
<evidence type="ECO:0000259" key="8">
    <source>
        <dbReference type="Pfam" id="PF01321"/>
    </source>
</evidence>
<evidence type="ECO:0000256" key="6">
    <source>
        <dbReference type="RuleBase" id="RU000590"/>
    </source>
</evidence>
<gene>
    <name evidence="10" type="primary">Mo04681</name>
    <name evidence="10" type="ORF">E5Q_04681</name>
</gene>
<dbReference type="Gene3D" id="3.90.230.10">
    <property type="entry name" value="Creatinase/methionine aminopeptidase superfamily"/>
    <property type="match status" value="1"/>
</dbReference>
<dbReference type="GO" id="GO:0046872">
    <property type="term" value="F:metal ion binding"/>
    <property type="evidence" value="ECO:0007669"/>
    <property type="project" value="UniProtKB-KW"/>
</dbReference>
<keyword evidence="5" id="KW-0464">Manganese</keyword>
<dbReference type="AlphaFoldDB" id="G7E591"/>
<accession>G7E591</accession>
<evidence type="ECO:0000259" key="7">
    <source>
        <dbReference type="Pfam" id="PF00557"/>
    </source>
</evidence>
<dbReference type="PANTHER" id="PTHR43763:SF17">
    <property type="entry name" value="AMINOPEPTIDASE P, CYTOPLASMIC-RELATED"/>
    <property type="match status" value="1"/>
</dbReference>
<dbReference type="Pfam" id="PF00557">
    <property type="entry name" value="Peptidase_M24"/>
    <property type="match status" value="1"/>
</dbReference>
<organism evidence="10 11">
    <name type="scientific">Mixia osmundae (strain CBS 9802 / IAM 14324 / JCM 22182 / KY 12970)</name>
    <dbReference type="NCBI Taxonomy" id="764103"/>
    <lineage>
        <taxon>Eukaryota</taxon>
        <taxon>Fungi</taxon>
        <taxon>Dikarya</taxon>
        <taxon>Basidiomycota</taxon>
        <taxon>Pucciniomycotina</taxon>
        <taxon>Mixiomycetes</taxon>
        <taxon>Mixiales</taxon>
        <taxon>Mixiaceae</taxon>
        <taxon>Mixia</taxon>
    </lineage>
</organism>
<dbReference type="RefSeq" id="XP_014569443.1">
    <property type="nucleotide sequence ID" value="XM_014713957.1"/>
</dbReference>
<feature type="domain" description="Peptidase M24" evidence="7">
    <location>
        <begin position="363"/>
        <end position="557"/>
    </location>
</feature>
<dbReference type="GO" id="GO:0005737">
    <property type="term" value="C:cytoplasm"/>
    <property type="evidence" value="ECO:0007669"/>
    <property type="project" value="UniProtKB-ARBA"/>
</dbReference>
<evidence type="ECO:0000256" key="4">
    <source>
        <dbReference type="ARBA" id="ARBA00022801"/>
    </source>
</evidence>
<dbReference type="InterPro" id="IPR032416">
    <property type="entry name" value="Peptidase_M24_C"/>
</dbReference>
<dbReference type="GO" id="GO:0016787">
    <property type="term" value="F:hydrolase activity"/>
    <property type="evidence" value="ECO:0007669"/>
    <property type="project" value="UniProtKB-KW"/>
</dbReference>
<evidence type="ECO:0008006" key="12">
    <source>
        <dbReference type="Google" id="ProtNLM"/>
    </source>
</evidence>
<keyword evidence="11" id="KW-1185">Reference proteome</keyword>
<reference evidence="10 11" key="1">
    <citation type="journal article" date="2011" name="J. Gen. Appl. Microbiol.">
        <title>Draft genome sequencing of the enigmatic basidiomycete Mixia osmundae.</title>
        <authorList>
            <person name="Nishida H."/>
            <person name="Nagatsuka Y."/>
            <person name="Sugiyama J."/>
        </authorList>
    </citation>
    <scope>NUCLEOTIDE SEQUENCE [LARGE SCALE GENOMIC DNA]</scope>
    <source>
        <strain evidence="11">CBS 9802 / IAM 14324 / JCM 22182 / KY 12970</strain>
    </source>
</reference>
<comment type="caution">
    <text evidence="10">The sequence shown here is derived from an EMBL/GenBank/DDBJ whole genome shotgun (WGS) entry which is preliminary data.</text>
</comment>
<proteinExistence type="inferred from homology"/>
<dbReference type="InterPro" id="IPR000587">
    <property type="entry name" value="Creatinase_N"/>
</dbReference>
<evidence type="ECO:0000313" key="10">
    <source>
        <dbReference type="EMBL" id="GAA98001.1"/>
    </source>
</evidence>
<dbReference type="InParanoid" id="G7E591"/>
<dbReference type="Pfam" id="PF01321">
    <property type="entry name" value="Creatinase_N"/>
    <property type="match status" value="1"/>
</dbReference>
<dbReference type="InterPro" id="IPR036005">
    <property type="entry name" value="Creatinase/aminopeptidase-like"/>
</dbReference>
<dbReference type="EMBL" id="BABT02000150">
    <property type="protein sequence ID" value="GAA98001.1"/>
    <property type="molecule type" value="Genomic_DNA"/>
</dbReference>
<dbReference type="SUPFAM" id="SSF53092">
    <property type="entry name" value="Creatinase/prolidase N-terminal domain"/>
    <property type="match status" value="1"/>
</dbReference>
<feature type="domain" description="Peptidase M24 C-terminal" evidence="9">
    <location>
        <begin position="570"/>
        <end position="631"/>
    </location>
</feature>
<protein>
    <recommendedName>
        <fullName evidence="12">Xaa-Pro aminopeptidase P</fullName>
    </recommendedName>
</protein>
<dbReference type="Pfam" id="PF16189">
    <property type="entry name" value="Creatinase_N_2"/>
    <property type="match status" value="1"/>
</dbReference>
<evidence type="ECO:0000256" key="1">
    <source>
        <dbReference type="ARBA" id="ARBA00001936"/>
    </source>
</evidence>
<dbReference type="InterPro" id="IPR001131">
    <property type="entry name" value="Peptidase_M24B_aminopep-P_CS"/>
</dbReference>
<name>G7E591_MIXOS</name>
<dbReference type="SUPFAM" id="SSF55920">
    <property type="entry name" value="Creatinase/aminopeptidase"/>
    <property type="match status" value="1"/>
</dbReference>
<dbReference type="OrthoDB" id="9995434at2759"/>
<dbReference type="Gene3D" id="3.40.350.10">
    <property type="entry name" value="Creatinase/prolidase N-terminal domain"/>
    <property type="match status" value="2"/>
</dbReference>
<evidence type="ECO:0000259" key="9">
    <source>
        <dbReference type="Pfam" id="PF16188"/>
    </source>
</evidence>
<evidence type="ECO:0000256" key="5">
    <source>
        <dbReference type="ARBA" id="ARBA00023211"/>
    </source>
</evidence>
<dbReference type="PROSITE" id="PS00491">
    <property type="entry name" value="PROLINE_PEPTIDASE"/>
    <property type="match status" value="1"/>
</dbReference>
<comment type="similarity">
    <text evidence="2 6">Belongs to the peptidase M24B family.</text>
</comment>
<dbReference type="FunFam" id="3.90.230.10:FF:000007">
    <property type="entry name" value="Xaa-Pro aminopeptidase P"/>
    <property type="match status" value="1"/>
</dbReference>
<comment type="cofactor">
    <cofactor evidence="1">
        <name>Mn(2+)</name>
        <dbReference type="ChEBI" id="CHEBI:29035"/>
    </cofactor>
</comment>
<sequence length="633" mass="70657">MTIRRAFKTCFGFDSDALDDAPLSEKHEPLTSECSSSERFIAISKRISTSERLAALRRLMSDQKLAAYVVVSEDEHGTEYVAPSERRRGYICGFNGSAGVAIVLRDCAQIFVDGRYYIQAAEQIDHNWTLRKVGQPGVPTWVEYIATHLRGERVGLDAKLISISLGKQLEKLACILVFPKTNLIDEIWSSKPARPSRPIEDYPVEFAGKSTVRKLAELRASLADTQTRGIVVSDLTEIAWLLNLRGEDVPETPVFFAYVIVDAQTATLYTDAPTIDRAAQIALGNASVTIANYTAFYPALADCSAGFAVGQDASFAIATSLKEARVLTVSPVGLAKSIKNPLEIMRIKDGYVRDAVQWCIWAAWLEELLVKKKQTISEWDAAEELTRLRKQDRHYRGLAYENISATAGNAAMPHYAPTARQSSLIDISTPYLNDSGPQYGDGCTIDTTRTMHYGKPTYLQKIAYTRVLQGHIAAATGMFPEGTTGATLDAYARRPLFNIGLNYSHGTGHGIGSYLCVHEGPLSIRQGNAIPLQEGMAFSIEPGYYEANEFGIRIESIYTPNPVMRTDSTKWFTLHRITQIPIDLVMVNWDEMSELEIRWLRAHNRECADTVREHLDPNDKRTLRWLERQCKIK</sequence>
<dbReference type="InterPro" id="IPR029149">
    <property type="entry name" value="Creatin/AminoP/Spt16_N"/>
</dbReference>
<dbReference type="eggNOG" id="KOG2413">
    <property type="taxonomic scope" value="Eukaryota"/>
</dbReference>
<dbReference type="PANTHER" id="PTHR43763">
    <property type="entry name" value="XAA-PRO AMINOPEPTIDASE 1"/>
    <property type="match status" value="1"/>
</dbReference>
<keyword evidence="3 6" id="KW-0479">Metal-binding</keyword>
<evidence type="ECO:0000256" key="2">
    <source>
        <dbReference type="ARBA" id="ARBA00008766"/>
    </source>
</evidence>
<keyword evidence="4" id="KW-0378">Hydrolase</keyword>
<reference evidence="10 11" key="2">
    <citation type="journal article" date="2012" name="Open Biol.">
        <title>Characteristics of nucleosomes and linker DNA regions on the genome of the basidiomycete Mixia osmundae revealed by mono- and dinucleosome mapping.</title>
        <authorList>
            <person name="Nishida H."/>
            <person name="Kondo S."/>
            <person name="Matsumoto T."/>
            <person name="Suzuki Y."/>
            <person name="Yoshikawa H."/>
            <person name="Taylor T.D."/>
            <person name="Sugiyama J."/>
        </authorList>
    </citation>
    <scope>NUCLEOTIDE SEQUENCE [LARGE SCALE GENOMIC DNA]</scope>
    <source>
        <strain evidence="11">CBS 9802 / IAM 14324 / JCM 22182 / KY 12970</strain>
    </source>
</reference>
<evidence type="ECO:0000313" key="11">
    <source>
        <dbReference type="Proteomes" id="UP000009131"/>
    </source>
</evidence>
<dbReference type="Pfam" id="PF16188">
    <property type="entry name" value="Peptidase_M24_C"/>
    <property type="match status" value="1"/>
</dbReference>
<dbReference type="STRING" id="764103.G7E591"/>
<dbReference type="InterPro" id="IPR000994">
    <property type="entry name" value="Pept_M24"/>
</dbReference>
<dbReference type="Proteomes" id="UP000009131">
    <property type="component" value="Unassembled WGS sequence"/>
</dbReference>
<dbReference type="OMA" id="NARMINI"/>
<evidence type="ECO:0000256" key="3">
    <source>
        <dbReference type="ARBA" id="ARBA00022723"/>
    </source>
</evidence>